<feature type="signal peptide" evidence="1">
    <location>
        <begin position="1"/>
        <end position="17"/>
    </location>
</feature>
<dbReference type="AlphaFoldDB" id="A0A841HZ39"/>
<evidence type="ECO:0000313" key="3">
    <source>
        <dbReference type="Proteomes" id="UP000569951"/>
    </source>
</evidence>
<name>A0A841HZ39_9DEIO</name>
<evidence type="ECO:0000313" key="2">
    <source>
        <dbReference type="EMBL" id="MBB6097934.1"/>
    </source>
</evidence>
<dbReference type="RefSeq" id="WP_183985853.1">
    <property type="nucleotide sequence ID" value="NZ_JACHHG010000004.1"/>
</dbReference>
<dbReference type="EMBL" id="JACHHG010000004">
    <property type="protein sequence ID" value="MBB6097934.1"/>
    <property type="molecule type" value="Genomic_DNA"/>
</dbReference>
<keyword evidence="3" id="KW-1185">Reference proteome</keyword>
<accession>A0A841HZ39</accession>
<dbReference type="Proteomes" id="UP000569951">
    <property type="component" value="Unassembled WGS sequence"/>
</dbReference>
<evidence type="ECO:0008006" key="4">
    <source>
        <dbReference type="Google" id="ProtNLM"/>
    </source>
</evidence>
<comment type="caution">
    <text evidence="2">The sequence shown here is derived from an EMBL/GenBank/DDBJ whole genome shotgun (WGS) entry which is preliminary data.</text>
</comment>
<dbReference type="SUPFAM" id="SSF69304">
    <property type="entry name" value="Tricorn protease N-terminal domain"/>
    <property type="match status" value="1"/>
</dbReference>
<protein>
    <recommendedName>
        <fullName evidence="4">WD40-like Beta Propeller Repeat</fullName>
    </recommendedName>
</protein>
<sequence length="319" mass="34491">MRGRVLAALALLGAAWAAPVALTEPGCCAFPRWSADSREVMYIDRVGNRTAYYAVNATRAGTPRRALNVADYSPDLRYAYDPAQGRLRDLGGNRRLSADLGAGPLWSAGPLIGWNVSGRSGRYDTVPTAVFVADLEAGLRAGRLSPRRLVTVYGGGAVGWLGEDTLLVSGKSAPGDELRALRAVRADGRGARVLARARNLRGVLPAPGGRWVVYYVAFDAPGRNGLYVVSGAGEAPRRLDFFGSYRWRDAHTLLYIPLETGAKSHRLMAFDARSGRSRELLDLGARVGGDGWEVSPDGKRIFYRNADDQRLYALELPAS</sequence>
<proteinExistence type="predicted"/>
<gene>
    <name evidence="2" type="ORF">HNR42_001357</name>
</gene>
<organism evidence="2 3">
    <name type="scientific">Deinobacterium chartae</name>
    <dbReference type="NCBI Taxonomy" id="521158"/>
    <lineage>
        <taxon>Bacteria</taxon>
        <taxon>Thermotogati</taxon>
        <taxon>Deinococcota</taxon>
        <taxon>Deinococci</taxon>
        <taxon>Deinococcales</taxon>
        <taxon>Deinococcaceae</taxon>
        <taxon>Deinobacterium</taxon>
    </lineage>
</organism>
<reference evidence="2 3" key="1">
    <citation type="submission" date="2020-08" db="EMBL/GenBank/DDBJ databases">
        <title>Genomic Encyclopedia of Type Strains, Phase IV (KMG-IV): sequencing the most valuable type-strain genomes for metagenomic binning, comparative biology and taxonomic classification.</title>
        <authorList>
            <person name="Goeker M."/>
        </authorList>
    </citation>
    <scope>NUCLEOTIDE SEQUENCE [LARGE SCALE GENOMIC DNA]</scope>
    <source>
        <strain evidence="2 3">DSM 21458</strain>
    </source>
</reference>
<dbReference type="Gene3D" id="2.120.10.30">
    <property type="entry name" value="TolB, C-terminal domain"/>
    <property type="match status" value="1"/>
</dbReference>
<dbReference type="InterPro" id="IPR011042">
    <property type="entry name" value="6-blade_b-propeller_TolB-like"/>
</dbReference>
<evidence type="ECO:0000256" key="1">
    <source>
        <dbReference type="SAM" id="SignalP"/>
    </source>
</evidence>
<keyword evidence="1" id="KW-0732">Signal</keyword>
<feature type="chain" id="PRO_5032646631" description="WD40-like Beta Propeller Repeat" evidence="1">
    <location>
        <begin position="18"/>
        <end position="319"/>
    </location>
</feature>